<evidence type="ECO:0000256" key="1">
    <source>
        <dbReference type="SAM" id="Coils"/>
    </source>
</evidence>
<feature type="compositionally biased region" description="Low complexity" evidence="2">
    <location>
        <begin position="418"/>
        <end position="440"/>
    </location>
</feature>
<proteinExistence type="predicted"/>
<feature type="region of interest" description="Disordered" evidence="2">
    <location>
        <begin position="819"/>
        <end position="850"/>
    </location>
</feature>
<dbReference type="PROSITE" id="PS00845">
    <property type="entry name" value="CAP_GLY_1"/>
    <property type="match status" value="1"/>
</dbReference>
<reference evidence="4 5" key="1">
    <citation type="submission" date="2015-07" db="EMBL/GenBank/DDBJ databases">
        <authorList>
            <person name="Cajimat M.N.B."/>
            <person name="Milazzo M.L."/>
            <person name="Fulhorst C.F."/>
        </authorList>
    </citation>
    <scope>NUCLEOTIDE SEQUENCE [LARGE SCALE GENOMIC DNA]</scope>
    <source>
        <strain evidence="4">Single colony</strain>
    </source>
</reference>
<dbReference type="PANTHER" id="PTHR32258">
    <property type="entry name" value="PROTEIN NETWORKED 4A"/>
    <property type="match status" value="1"/>
</dbReference>
<dbReference type="InterPro" id="IPR000938">
    <property type="entry name" value="CAP-Gly_domain"/>
</dbReference>
<dbReference type="OMA" id="HMIESSD"/>
<feature type="compositionally biased region" description="Polar residues" evidence="2">
    <location>
        <begin position="269"/>
        <end position="308"/>
    </location>
</feature>
<feature type="region of interest" description="Disordered" evidence="2">
    <location>
        <begin position="991"/>
        <end position="1019"/>
    </location>
</feature>
<feature type="region of interest" description="Disordered" evidence="2">
    <location>
        <begin position="1033"/>
        <end position="1061"/>
    </location>
</feature>
<feature type="region of interest" description="Disordered" evidence="2">
    <location>
        <begin position="1"/>
        <end position="168"/>
    </location>
</feature>
<name>A0A0K3CCS8_RHOTO</name>
<evidence type="ECO:0000313" key="4">
    <source>
        <dbReference type="EMBL" id="CTR04971.1"/>
    </source>
</evidence>
<organism evidence="4 5">
    <name type="scientific">Rhodotorula toruloides</name>
    <name type="common">Yeast</name>
    <name type="synonym">Rhodosporidium toruloides</name>
    <dbReference type="NCBI Taxonomy" id="5286"/>
    <lineage>
        <taxon>Eukaryota</taxon>
        <taxon>Fungi</taxon>
        <taxon>Dikarya</taxon>
        <taxon>Basidiomycota</taxon>
        <taxon>Pucciniomycotina</taxon>
        <taxon>Microbotryomycetes</taxon>
        <taxon>Sporidiobolales</taxon>
        <taxon>Sporidiobolaceae</taxon>
        <taxon>Rhodotorula</taxon>
    </lineage>
</organism>
<dbReference type="PROSITE" id="PS50245">
    <property type="entry name" value="CAP_GLY_2"/>
    <property type="match status" value="1"/>
</dbReference>
<keyword evidence="5" id="KW-1185">Reference proteome</keyword>
<dbReference type="InterPro" id="IPR036859">
    <property type="entry name" value="CAP-Gly_dom_sf"/>
</dbReference>
<dbReference type="PANTHER" id="PTHR32258:SF28">
    <property type="entry name" value="PROTEIN NETWORKED 3A-RELATED"/>
    <property type="match status" value="1"/>
</dbReference>
<feature type="coiled-coil region" evidence="1">
    <location>
        <begin position="664"/>
        <end position="709"/>
    </location>
</feature>
<feature type="compositionally biased region" description="Low complexity" evidence="2">
    <location>
        <begin position="635"/>
        <end position="651"/>
    </location>
</feature>
<feature type="compositionally biased region" description="Polar residues" evidence="2">
    <location>
        <begin position="137"/>
        <end position="151"/>
    </location>
</feature>
<dbReference type="SMART" id="SM01052">
    <property type="entry name" value="CAP_GLY"/>
    <property type="match status" value="1"/>
</dbReference>
<sequence>TRRTSPDAVAPPVASFAQHAHLDTRRNGLDGVRMTSRAPSTPRASLGGTALPTPSARRKSALHRPGSSLANPDLSSLRRAIAQNDPAKYTDSPDVGVAVAGNAGSGGRQPVLPGVRTAARPMTPTTPSYARARTPTGFPSRTATRTPSRQSSRADEPPPPPMLLPGTPVSFEVAGEKMEGTLRFVGEVEGKAGTFGGVELDEAFAGRGKNDGSVQGTQYFACPPLCGLFLPLAKITPKPRGAPTLTDGSRASKYAAMSAKDLPARRLAASTSGTPTVTKPTPRKSLSPTKPTAKPRTSLSPTKPTTFATPRPTRMARPSIGGATPTTARKSLGGPSATPRAALASSIKRPPSSLRHTAPDVPPIPAAYGLKRSVTPSSTSGRITPSTPGAMMRRRTSAAQSDLSASHAARPTTPSLRSSSHQSFASSVSRQSHRSVFSASDADDFDDLRTQVEEARQREAEIRQLLEGSEKLGREMEDRLTEKNSRIKQLEERVSQMDQEQERAREAEKARLAGAEGEEGERERDRARILDLETQLADVQKSLDAQRASYDKLKLEDKHKTAAKEAEVESLRDRLAQANKAHEEERNDLNSQLDKLRSAGQALCETYEEKIAEIELARLEAVDLAETLQAQLDGRPPSDSAPADSPSTSRTLSASVSAAQAIDAETARTELEHLRTKVVSLEEQLEDARIQLEQEVADARARRRKHVEAEQVLKGEIKSLKVVVDHSTQAESRSAARIQELQAALVESQSTLEAERSELEGLRHEANGDATSALADDLKRMHKELASTKANLEKTQREATQHADLVAELRQDLRSAEREIDRLQKLSPRPDTNRRTSVASSRSSLGGDDAAATREQIVGLKSIIETLTAENKDLAEQNSKVVAEAEQLKDAQQALERTVENLMSQLDNPSSSSKEASSLPTSPSSESTLRRQLDQLRAELKEVQRKSELEIKALNQEVNELESLVESKIYHEDELETELQKYKALAAKAGAASTSSSTPRLNGHGSSKANSDAEGGAECEMCGEKGHDLDSCPDFAPASPTKSSFSDRHSAASRNGTNGAGKEWCDDCEEFGHSLENCPLTSEIF</sequence>
<keyword evidence="1" id="KW-0175">Coiled coil</keyword>
<dbReference type="Gene3D" id="2.30.30.190">
    <property type="entry name" value="CAP Gly-rich-like domain"/>
    <property type="match status" value="1"/>
</dbReference>
<evidence type="ECO:0000259" key="3">
    <source>
        <dbReference type="PROSITE" id="PS50245"/>
    </source>
</evidence>
<protein>
    <submittedName>
        <fullName evidence="4">FGENESH: predicted gene_2.1 protein</fullName>
    </submittedName>
</protein>
<dbReference type="Proteomes" id="UP000199069">
    <property type="component" value="Unassembled WGS sequence"/>
</dbReference>
<feature type="non-terminal residue" evidence="4">
    <location>
        <position position="1"/>
    </location>
</feature>
<feature type="domain" description="CAP-Gly" evidence="3">
    <location>
        <begin position="186"/>
        <end position="231"/>
    </location>
</feature>
<dbReference type="Pfam" id="PF01302">
    <property type="entry name" value="CAP_GLY"/>
    <property type="match status" value="1"/>
</dbReference>
<feature type="region of interest" description="Disordered" evidence="2">
    <location>
        <begin position="256"/>
        <end position="444"/>
    </location>
</feature>
<dbReference type="AlphaFoldDB" id="A0A0K3CCS8"/>
<evidence type="ECO:0000256" key="2">
    <source>
        <dbReference type="SAM" id="MobiDB-lite"/>
    </source>
</evidence>
<feature type="region of interest" description="Disordered" evidence="2">
    <location>
        <begin position="904"/>
        <end position="929"/>
    </location>
</feature>
<dbReference type="EMBL" id="CWKI01000002">
    <property type="protein sequence ID" value="CTR04971.1"/>
    <property type="molecule type" value="Genomic_DNA"/>
</dbReference>
<evidence type="ECO:0000313" key="5">
    <source>
        <dbReference type="Proteomes" id="UP000199069"/>
    </source>
</evidence>
<feature type="compositionally biased region" description="Polar residues" evidence="2">
    <location>
        <begin position="374"/>
        <end position="387"/>
    </location>
</feature>
<feature type="region of interest" description="Disordered" evidence="2">
    <location>
        <begin position="491"/>
        <end position="526"/>
    </location>
</feature>
<feature type="compositionally biased region" description="Low complexity" evidence="2">
    <location>
        <begin position="910"/>
        <end position="927"/>
    </location>
</feature>
<feature type="region of interest" description="Disordered" evidence="2">
    <location>
        <begin position="631"/>
        <end position="654"/>
    </location>
</feature>
<dbReference type="InterPro" id="IPR051861">
    <property type="entry name" value="NET_actin-binding_domain"/>
</dbReference>
<feature type="region of interest" description="Disordered" evidence="2">
    <location>
        <begin position="557"/>
        <end position="593"/>
    </location>
</feature>
<dbReference type="SUPFAM" id="SSF74924">
    <property type="entry name" value="Cap-Gly domain"/>
    <property type="match status" value="1"/>
</dbReference>
<dbReference type="Gene3D" id="4.10.60.10">
    <property type="entry name" value="Zinc finger, CCHC-type"/>
    <property type="match status" value="1"/>
</dbReference>
<accession>A0A0K3CCS8</accession>
<dbReference type="STRING" id="5286.A0A0K3CCS8"/>
<feature type="compositionally biased region" description="Basic and acidic residues" evidence="2">
    <location>
        <begin position="491"/>
        <end position="511"/>
    </location>
</feature>
<feature type="compositionally biased region" description="Low complexity" evidence="2">
    <location>
        <begin position="116"/>
        <end position="127"/>
    </location>
</feature>
<feature type="compositionally biased region" description="Polar residues" evidence="2">
    <location>
        <begin position="835"/>
        <end position="844"/>
    </location>
</feature>
<feature type="compositionally biased region" description="Basic and acidic residues" evidence="2">
    <location>
        <begin position="557"/>
        <end position="588"/>
    </location>
</feature>
<gene>
    <name evidence="4" type="primary">FGENESH: predicted gene_2.1</name>
    <name evidence="4" type="ORF">BN2166_0008320</name>
</gene>